<organism evidence="1 2">
    <name type="scientific">Symbiodinium pilosum</name>
    <name type="common">Dinoflagellate</name>
    <dbReference type="NCBI Taxonomy" id="2952"/>
    <lineage>
        <taxon>Eukaryota</taxon>
        <taxon>Sar</taxon>
        <taxon>Alveolata</taxon>
        <taxon>Dinophyceae</taxon>
        <taxon>Suessiales</taxon>
        <taxon>Symbiodiniaceae</taxon>
        <taxon>Symbiodinium</taxon>
    </lineage>
</organism>
<proteinExistence type="predicted"/>
<feature type="non-terminal residue" evidence="1">
    <location>
        <position position="1"/>
    </location>
</feature>
<dbReference type="EMBL" id="CAJNIZ010022869">
    <property type="protein sequence ID" value="CAE7464584.1"/>
    <property type="molecule type" value="Genomic_DNA"/>
</dbReference>
<keyword evidence="2" id="KW-1185">Reference proteome</keyword>
<reference evidence="1" key="1">
    <citation type="submission" date="2021-02" db="EMBL/GenBank/DDBJ databases">
        <authorList>
            <person name="Dougan E. K."/>
            <person name="Rhodes N."/>
            <person name="Thang M."/>
            <person name="Chan C."/>
        </authorList>
    </citation>
    <scope>NUCLEOTIDE SEQUENCE</scope>
</reference>
<accession>A0A812S7T7</accession>
<comment type="caution">
    <text evidence="1">The sequence shown here is derived from an EMBL/GenBank/DDBJ whole genome shotgun (WGS) entry which is preliminary data.</text>
</comment>
<feature type="non-terminal residue" evidence="1">
    <location>
        <position position="65"/>
    </location>
</feature>
<gene>
    <name evidence="1" type="primary">wif1</name>
    <name evidence="1" type="ORF">SPIL2461_LOCUS11654</name>
</gene>
<name>A0A812S7T7_SYMPI</name>
<evidence type="ECO:0000313" key="1">
    <source>
        <dbReference type="EMBL" id="CAE7464584.1"/>
    </source>
</evidence>
<protein>
    <submittedName>
        <fullName evidence="1">Wif1 protein</fullName>
    </submittedName>
</protein>
<evidence type="ECO:0000313" key="2">
    <source>
        <dbReference type="Proteomes" id="UP000649617"/>
    </source>
</evidence>
<dbReference type="AlphaFoldDB" id="A0A812S7T7"/>
<dbReference type="Proteomes" id="UP000649617">
    <property type="component" value="Unassembled WGS sequence"/>
</dbReference>
<sequence>AVSVLRPGAFYAYWYNNPQRSKRVFAEMLRGPLDLDWGTSGPGGTLPSNKYYLQIIGWLRVPTTD</sequence>